<dbReference type="PANTHER" id="PTHR30572">
    <property type="entry name" value="MEMBRANE COMPONENT OF TRANSPORTER-RELATED"/>
    <property type="match status" value="1"/>
</dbReference>
<proteinExistence type="inferred from homology"/>
<evidence type="ECO:0000256" key="4">
    <source>
        <dbReference type="ARBA" id="ARBA00022989"/>
    </source>
</evidence>
<reference evidence="9" key="1">
    <citation type="submission" date="2019-09" db="EMBL/GenBank/DDBJ databases">
        <authorList>
            <person name="Teo W.F.A."/>
            <person name="Duangmal K."/>
        </authorList>
    </citation>
    <scope>NUCLEOTIDE SEQUENCE [LARGE SCALE GENOMIC DNA]</scope>
    <source>
        <strain evidence="9">K81G1</strain>
    </source>
</reference>
<feature type="transmembrane region" description="Helical" evidence="7">
    <location>
        <begin position="20"/>
        <end position="42"/>
    </location>
</feature>
<feature type="domain" description="ABC3 transporter permease C-terminal" evidence="8">
    <location>
        <begin position="472"/>
        <end position="581"/>
    </location>
</feature>
<keyword evidence="5 7" id="KW-0472">Membrane</keyword>
<evidence type="ECO:0000256" key="7">
    <source>
        <dbReference type="SAM" id="Phobius"/>
    </source>
</evidence>
<dbReference type="PANTHER" id="PTHR30572:SF4">
    <property type="entry name" value="ABC TRANSPORTER PERMEASE YTRF"/>
    <property type="match status" value="1"/>
</dbReference>
<feature type="transmembrane region" description="Helical" evidence="7">
    <location>
        <begin position="350"/>
        <end position="369"/>
    </location>
</feature>
<feature type="domain" description="ABC3 transporter permease C-terminal" evidence="8">
    <location>
        <begin position="264"/>
        <end position="379"/>
    </location>
</feature>
<dbReference type="GO" id="GO:0022857">
    <property type="term" value="F:transmembrane transporter activity"/>
    <property type="evidence" value="ECO:0007669"/>
    <property type="project" value="TreeGrafter"/>
</dbReference>
<evidence type="ECO:0000259" key="8">
    <source>
        <dbReference type="Pfam" id="PF02687"/>
    </source>
</evidence>
<dbReference type="InterPro" id="IPR003838">
    <property type="entry name" value="ABC3_permease_C"/>
</dbReference>
<organism evidence="9 10">
    <name type="scientific">Amycolatopsis acidicola</name>
    <dbReference type="NCBI Taxonomy" id="2596893"/>
    <lineage>
        <taxon>Bacteria</taxon>
        <taxon>Bacillati</taxon>
        <taxon>Actinomycetota</taxon>
        <taxon>Actinomycetes</taxon>
        <taxon>Pseudonocardiales</taxon>
        <taxon>Pseudonocardiaceae</taxon>
        <taxon>Amycolatopsis</taxon>
    </lineage>
</organism>
<keyword evidence="2" id="KW-1003">Cell membrane</keyword>
<dbReference type="Proteomes" id="UP000319769">
    <property type="component" value="Unassembled WGS sequence"/>
</dbReference>
<dbReference type="AlphaFoldDB" id="A0A5N0VE45"/>
<dbReference type="Pfam" id="PF02687">
    <property type="entry name" value="FtsX"/>
    <property type="match status" value="2"/>
</dbReference>
<evidence type="ECO:0000256" key="5">
    <source>
        <dbReference type="ARBA" id="ARBA00023136"/>
    </source>
</evidence>
<keyword evidence="4 7" id="KW-1133">Transmembrane helix</keyword>
<dbReference type="OrthoDB" id="3291880at2"/>
<comment type="subcellular location">
    <subcellularLocation>
        <location evidence="1">Cell membrane</location>
        <topology evidence="1">Multi-pass membrane protein</topology>
    </subcellularLocation>
</comment>
<protein>
    <submittedName>
        <fullName evidence="9">FtsX-like permease family protein</fullName>
    </submittedName>
</protein>
<evidence type="ECO:0000256" key="6">
    <source>
        <dbReference type="ARBA" id="ARBA00038076"/>
    </source>
</evidence>
<dbReference type="GO" id="GO:0005886">
    <property type="term" value="C:plasma membrane"/>
    <property type="evidence" value="ECO:0007669"/>
    <property type="project" value="UniProtKB-SubCell"/>
</dbReference>
<feature type="transmembrane region" description="Helical" evidence="7">
    <location>
        <begin position="522"/>
        <end position="542"/>
    </location>
</feature>
<comment type="similarity">
    <text evidence="6">Belongs to the ABC-4 integral membrane protein family.</text>
</comment>
<comment type="caution">
    <text evidence="9">The sequence shown here is derived from an EMBL/GenBank/DDBJ whole genome shotgun (WGS) entry which is preliminary data.</text>
</comment>
<dbReference type="RefSeq" id="WP_144751864.1">
    <property type="nucleotide sequence ID" value="NZ_VMNW02000011.1"/>
</dbReference>
<evidence type="ECO:0000256" key="3">
    <source>
        <dbReference type="ARBA" id="ARBA00022692"/>
    </source>
</evidence>
<evidence type="ECO:0000256" key="2">
    <source>
        <dbReference type="ARBA" id="ARBA00022475"/>
    </source>
</evidence>
<feature type="transmembrane region" description="Helical" evidence="7">
    <location>
        <begin position="469"/>
        <end position="490"/>
    </location>
</feature>
<gene>
    <name evidence="9" type="ORF">FPZ12_010715</name>
</gene>
<evidence type="ECO:0000313" key="9">
    <source>
        <dbReference type="EMBL" id="KAA9162972.1"/>
    </source>
</evidence>
<keyword evidence="3 7" id="KW-0812">Transmembrane</keyword>
<feature type="transmembrane region" description="Helical" evidence="7">
    <location>
        <begin position="554"/>
        <end position="575"/>
    </location>
</feature>
<accession>A0A5N0VE45</accession>
<evidence type="ECO:0000313" key="10">
    <source>
        <dbReference type="Proteomes" id="UP000319769"/>
    </source>
</evidence>
<keyword evidence="10" id="KW-1185">Reference proteome</keyword>
<evidence type="ECO:0000256" key="1">
    <source>
        <dbReference type="ARBA" id="ARBA00004651"/>
    </source>
</evidence>
<feature type="transmembrane region" description="Helical" evidence="7">
    <location>
        <begin position="261"/>
        <end position="282"/>
    </location>
</feature>
<dbReference type="InterPro" id="IPR050250">
    <property type="entry name" value="Macrolide_Exporter_MacB"/>
</dbReference>
<name>A0A5N0VE45_9PSEU</name>
<sequence length="588" mass="60265">MGRILLVSRLVLRDVRRRPVGALILLLGVAVVTTALSVGLILSGSTDALYQQTREQTRGPDVVAVSPDATADSLAAMTDLRHGPGVVRYGGPYPVVETTATAHDQTVNVMAIGRETAPAAVDQPLVTAGSWVRAGGVVVERGFANAVGVHTGDSISVAGKDFLVAGLAVTAATPVYPGGLQSGDGGPTEHSAGRVWLTEDDVRSLLVPQTSYLANIALADPAATTEFTRSYRSAEVPVHFFKWQFIADADALVIRTTEPSLVVGSWLLAVLAVCCVAGLVAGRTAAQVRRVGLLKAVGAGPGLVAAVVLAEYVVFALAADVLGLAAGWFLSRTLSDPSSGMVDSAPPLGVGTVVTVTILAVAMAVVATLGPTLRAARTSTVDALAAAPQRPPEHRAARMPKSFGLPTSFLLGLRLIARRPGHAMRSAAGVATTSTTLVALVCLDAQPSHGYDLGPTVLTNLREQVGSRVLLIITVAMIGLAAVNIVVTTWSTAQDARHSLAVARTLGATPAQVTGGLCVAQLLPALPGALLGIPVGLALFGLFSADNAVWPAPVWLFVAALGTLAGVAACTAIPARLEARRPVADVLV</sequence>
<dbReference type="EMBL" id="VMNW02000011">
    <property type="protein sequence ID" value="KAA9162972.1"/>
    <property type="molecule type" value="Genomic_DNA"/>
</dbReference>
<feature type="transmembrane region" description="Helical" evidence="7">
    <location>
        <begin position="303"/>
        <end position="330"/>
    </location>
</feature>